<feature type="chain" id="PRO_5012861538" description="Copper amine oxidase N-terminal domain-containing protein" evidence="1">
    <location>
        <begin position="34"/>
        <end position="431"/>
    </location>
</feature>
<evidence type="ECO:0000313" key="3">
    <source>
        <dbReference type="Proteomes" id="UP000324781"/>
    </source>
</evidence>
<evidence type="ECO:0008006" key="4">
    <source>
        <dbReference type="Google" id="ProtNLM"/>
    </source>
</evidence>
<gene>
    <name evidence="2" type="ORF">SAMN05444373_100684</name>
</gene>
<dbReference type="PROSITE" id="PS51257">
    <property type="entry name" value="PROKAR_LIPOPROTEIN"/>
    <property type="match status" value="1"/>
</dbReference>
<sequence length="431" mass="49451">MKRVGGKIKRFFSVLMALFIACSLLVPIVPANAASGTWPRPQYLNEPVYVLGNPISQKAVTYASPHTDYLNDDVYMNCLPIKAVLEKAGIKTAEDRNGKLSFTKDGHAYVMLPNSNVFMVDGVQKTMNYLPRYRMIDIGKYEATYESSPTVYYNKTLYVPEAFFDDYLHLKVLRRRYTENGQMKEKISVEIRKSPEKFKGYAKAPHTLEEVHPRLIEDYIDAQECFGRTYRFMPMLKLNPVEGAATDDPYKDYAAMKKVFNFGEYADGLGYNPVVAAAYPGFIPTVEYEMPRNSTAFAFYTNKEGSKNNYSARMRILGATVEQQFGFYTDDLEKGFNPAAEINYVDYNLPQLTEAVLKYYFPNSWSDILEWFTSGGEHADPNVHTPKNRPEDKVYYAPKDRRALYVTTYWNEIYVYISKPGTNANYTPYAQ</sequence>
<evidence type="ECO:0000313" key="2">
    <source>
        <dbReference type="EMBL" id="SHI68031.1"/>
    </source>
</evidence>
<dbReference type="AlphaFoldDB" id="A0A1M6D4J4"/>
<reference evidence="2 3" key="1">
    <citation type="submission" date="2016-11" db="EMBL/GenBank/DDBJ databases">
        <authorList>
            <person name="Varghese N."/>
            <person name="Submissions S."/>
        </authorList>
    </citation>
    <scope>NUCLEOTIDE SEQUENCE [LARGE SCALE GENOMIC DNA]</scope>
    <source>
        <strain evidence="2 3">DSM 19027</strain>
    </source>
</reference>
<feature type="signal peptide" evidence="1">
    <location>
        <begin position="1"/>
        <end position="33"/>
    </location>
</feature>
<dbReference type="EMBL" id="FQZP01000006">
    <property type="protein sequence ID" value="SHI68031.1"/>
    <property type="molecule type" value="Genomic_DNA"/>
</dbReference>
<dbReference type="Proteomes" id="UP000324781">
    <property type="component" value="Unassembled WGS sequence"/>
</dbReference>
<keyword evidence="3" id="KW-1185">Reference proteome</keyword>
<organism evidence="2 3">
    <name type="scientific">Thermoclostridium caenicola</name>
    <dbReference type="NCBI Taxonomy" id="659425"/>
    <lineage>
        <taxon>Bacteria</taxon>
        <taxon>Bacillati</taxon>
        <taxon>Bacillota</taxon>
        <taxon>Clostridia</taxon>
        <taxon>Eubacteriales</taxon>
        <taxon>Oscillospiraceae</taxon>
        <taxon>Thermoclostridium</taxon>
    </lineage>
</organism>
<keyword evidence="1" id="KW-0732">Signal</keyword>
<evidence type="ECO:0000256" key="1">
    <source>
        <dbReference type="SAM" id="SignalP"/>
    </source>
</evidence>
<proteinExistence type="predicted"/>
<protein>
    <recommendedName>
        <fullName evidence="4">Copper amine oxidase N-terminal domain-containing protein</fullName>
    </recommendedName>
</protein>
<accession>A0A1M6D4J4</accession>
<name>A0A1M6D4J4_9FIRM</name>